<evidence type="ECO:0000313" key="1">
    <source>
        <dbReference type="EMBL" id="KAI8002625.1"/>
    </source>
</evidence>
<reference evidence="1 2" key="1">
    <citation type="journal article" date="2022" name="Plant J.">
        <title>Chromosome-level genome of Camellia lanceoleosa provides a valuable resource for understanding genome evolution and self-incompatibility.</title>
        <authorList>
            <person name="Gong W."/>
            <person name="Xiao S."/>
            <person name="Wang L."/>
            <person name="Liao Z."/>
            <person name="Chang Y."/>
            <person name="Mo W."/>
            <person name="Hu G."/>
            <person name="Li W."/>
            <person name="Zhao G."/>
            <person name="Zhu H."/>
            <person name="Hu X."/>
            <person name="Ji K."/>
            <person name="Xiang X."/>
            <person name="Song Q."/>
            <person name="Yuan D."/>
            <person name="Jin S."/>
            <person name="Zhang L."/>
        </authorList>
    </citation>
    <scope>NUCLEOTIDE SEQUENCE [LARGE SCALE GENOMIC DNA]</scope>
    <source>
        <strain evidence="1">SQ_2022a</strain>
    </source>
</reference>
<dbReference type="EMBL" id="CM045766">
    <property type="protein sequence ID" value="KAI8002625.1"/>
    <property type="molecule type" value="Genomic_DNA"/>
</dbReference>
<comment type="caution">
    <text evidence="1">The sequence shown here is derived from an EMBL/GenBank/DDBJ whole genome shotgun (WGS) entry which is preliminary data.</text>
</comment>
<gene>
    <name evidence="1" type="ORF">LOK49_LG08G01768</name>
</gene>
<proteinExistence type="predicted"/>
<evidence type="ECO:0000313" key="2">
    <source>
        <dbReference type="Proteomes" id="UP001060215"/>
    </source>
</evidence>
<sequence>MDALLSCLLLLVILAASLFLVSRAKKHYTGSGSSKLPPGTTGWPLVGESMKFVMLGPEKYISGRMKDCSPDVFRTSLLGETMAVFCGPAGNKFLFSNDNKLVTSWLPLSIKKALVFPDFVDNSVKDIAALKHNFMHEILKPEALRHYIPIMDSMARQHIEADWSPRKEIKVLPLSKKYTFDLACRLFLNIEDLEDIKRLSDPFSRVISGLFSVPIDFPGTAYSGAIKGGKMVRDELLSIIRRRAKQLSENKDMVATDLLSRMLLAMDQENDKLMNEMEISNNVIGLLVASYDTTSISLTMVLNFLAQLPHIYQEVMEEQMEIAKAKGPGELLNWEDIEKMKYSWNVVREALRLTPPAQGSFREAKTDFTYAGFTIPKGWKTFWTVHTTHKNPQYFPEPEKFDPSRFEGSGPAPYTFVPFGGGPRMCPGKEYARLEILVFLHNVVTKFKMEKTIPNEKIVFHSSPTPVHGVPVRLHLHEK</sequence>
<keyword evidence="2" id="KW-1185">Reference proteome</keyword>
<protein>
    <submittedName>
        <fullName evidence="1">Beta-amyrin 28-monooxygenase</fullName>
    </submittedName>
</protein>
<dbReference type="Proteomes" id="UP001060215">
    <property type="component" value="Chromosome 9"/>
</dbReference>
<name>A0ACC0GQU9_9ERIC</name>
<accession>A0ACC0GQU9</accession>
<organism evidence="1 2">
    <name type="scientific">Camellia lanceoleosa</name>
    <dbReference type="NCBI Taxonomy" id="1840588"/>
    <lineage>
        <taxon>Eukaryota</taxon>
        <taxon>Viridiplantae</taxon>
        <taxon>Streptophyta</taxon>
        <taxon>Embryophyta</taxon>
        <taxon>Tracheophyta</taxon>
        <taxon>Spermatophyta</taxon>
        <taxon>Magnoliopsida</taxon>
        <taxon>eudicotyledons</taxon>
        <taxon>Gunneridae</taxon>
        <taxon>Pentapetalae</taxon>
        <taxon>asterids</taxon>
        <taxon>Ericales</taxon>
        <taxon>Theaceae</taxon>
        <taxon>Camellia</taxon>
    </lineage>
</organism>